<feature type="domain" description="Sorting nexin protein WASP-binding" evidence="1">
    <location>
        <begin position="1"/>
        <end position="175"/>
    </location>
</feature>
<organism evidence="2 3">
    <name type="scientific">Takifugu bimaculatus</name>
    <dbReference type="NCBI Taxonomy" id="433685"/>
    <lineage>
        <taxon>Eukaryota</taxon>
        <taxon>Metazoa</taxon>
        <taxon>Chordata</taxon>
        <taxon>Craniata</taxon>
        <taxon>Vertebrata</taxon>
        <taxon>Euteleostomi</taxon>
        <taxon>Actinopterygii</taxon>
        <taxon>Neopterygii</taxon>
        <taxon>Teleostei</taxon>
        <taxon>Neoteleostei</taxon>
        <taxon>Acanthomorphata</taxon>
        <taxon>Eupercaria</taxon>
        <taxon>Tetraodontiformes</taxon>
        <taxon>Tetradontoidea</taxon>
        <taxon>Tetraodontidae</taxon>
        <taxon>Takifugu</taxon>
    </lineage>
</organism>
<accession>A0A4Z2BHR0</accession>
<dbReference type="GO" id="GO:0006897">
    <property type="term" value="P:endocytosis"/>
    <property type="evidence" value="ECO:0007669"/>
    <property type="project" value="TreeGrafter"/>
</dbReference>
<dbReference type="GO" id="GO:0097320">
    <property type="term" value="P:plasma membrane tubulation"/>
    <property type="evidence" value="ECO:0007669"/>
    <property type="project" value="TreeGrafter"/>
</dbReference>
<dbReference type="EMBL" id="SWLE01000014">
    <property type="protein sequence ID" value="TNM91863.1"/>
    <property type="molecule type" value="Genomic_DNA"/>
</dbReference>
<comment type="caution">
    <text evidence="2">The sequence shown here is derived from an EMBL/GenBank/DDBJ whole genome shotgun (WGS) entry which is preliminary data.</text>
</comment>
<dbReference type="Pfam" id="PF10456">
    <property type="entry name" value="BAR_3_WASP_bdg"/>
    <property type="match status" value="1"/>
</dbReference>
<evidence type="ECO:0000313" key="3">
    <source>
        <dbReference type="Proteomes" id="UP000516260"/>
    </source>
</evidence>
<sequence>MDENIVIVNTTINEFARKQAIGFKKEYQKVGQSFKLLAQAFELDQQAYSAGLNRAMADTGDAYEAIGEYFAEQPRQDLDPISDLLDFYRGHLANFPDIVHVQKGALTKVKDCPKQESELHDRCNIISCATLAEIQHFHRTRIRDFRSQMQHHLRQQISFFQKITTKLQETLQKYDVDQ</sequence>
<dbReference type="GO" id="GO:0031410">
    <property type="term" value="C:cytoplasmic vesicle"/>
    <property type="evidence" value="ECO:0007669"/>
    <property type="project" value="TreeGrafter"/>
</dbReference>
<dbReference type="PANTHER" id="PTHR45827">
    <property type="entry name" value="SORTING NEXIN"/>
    <property type="match status" value="1"/>
</dbReference>
<dbReference type="FunFam" id="1.20.1270.60:FF:000033">
    <property type="entry name" value="Sorting nexin"/>
    <property type="match status" value="1"/>
</dbReference>
<dbReference type="Proteomes" id="UP000516260">
    <property type="component" value="Chromosome 21"/>
</dbReference>
<evidence type="ECO:0000313" key="2">
    <source>
        <dbReference type="EMBL" id="TNM91863.1"/>
    </source>
</evidence>
<dbReference type="GO" id="GO:0036089">
    <property type="term" value="P:cleavage furrow formation"/>
    <property type="evidence" value="ECO:0007669"/>
    <property type="project" value="TreeGrafter"/>
</dbReference>
<dbReference type="InterPro" id="IPR027267">
    <property type="entry name" value="AH/BAR_dom_sf"/>
</dbReference>
<dbReference type="GO" id="GO:0035091">
    <property type="term" value="F:phosphatidylinositol binding"/>
    <property type="evidence" value="ECO:0007669"/>
    <property type="project" value="TreeGrafter"/>
</dbReference>
<gene>
    <name evidence="2" type="ORF">fugu_018875</name>
</gene>
<proteinExistence type="predicted"/>
<evidence type="ECO:0000259" key="1">
    <source>
        <dbReference type="Pfam" id="PF10456"/>
    </source>
</evidence>
<name>A0A4Z2BHR0_9TELE</name>
<dbReference type="GO" id="GO:0016197">
    <property type="term" value="P:endosomal transport"/>
    <property type="evidence" value="ECO:0007669"/>
    <property type="project" value="TreeGrafter"/>
</dbReference>
<dbReference type="GO" id="GO:0005886">
    <property type="term" value="C:plasma membrane"/>
    <property type="evidence" value="ECO:0007669"/>
    <property type="project" value="TreeGrafter"/>
</dbReference>
<keyword evidence="3" id="KW-1185">Reference proteome</keyword>
<dbReference type="PANTHER" id="PTHR45827:SF5">
    <property type="entry name" value="SORTING NEXIN"/>
    <property type="match status" value="1"/>
</dbReference>
<dbReference type="AlphaFoldDB" id="A0A4Z2BHR0"/>
<protein>
    <recommendedName>
        <fullName evidence="1">Sorting nexin protein WASP-binding domain-containing protein</fullName>
    </recommendedName>
</protein>
<dbReference type="Gene3D" id="1.20.1270.60">
    <property type="entry name" value="Arfaptin homology (AH) domain/BAR domain"/>
    <property type="match status" value="1"/>
</dbReference>
<reference evidence="2 3" key="1">
    <citation type="submission" date="2019-04" db="EMBL/GenBank/DDBJ databases">
        <title>The sequence and de novo assembly of Takifugu bimaculatus genome using PacBio and Hi-C technologies.</title>
        <authorList>
            <person name="Xu P."/>
            <person name="Liu B."/>
            <person name="Zhou Z."/>
        </authorList>
    </citation>
    <scope>NUCLEOTIDE SEQUENCE [LARGE SCALE GENOMIC DNA]</scope>
    <source>
        <strain evidence="2">TB-2018</strain>
        <tissue evidence="2">Muscle</tissue>
    </source>
</reference>
<dbReference type="InterPro" id="IPR019497">
    <property type="entry name" value="Sorting_nexin_WASP-bd-dom"/>
</dbReference>